<evidence type="ECO:0000256" key="1">
    <source>
        <dbReference type="SAM" id="MobiDB-lite"/>
    </source>
</evidence>
<accession>K5BDW1</accession>
<feature type="region of interest" description="Disordered" evidence="1">
    <location>
        <begin position="24"/>
        <end position="62"/>
    </location>
</feature>
<evidence type="ECO:0000313" key="3">
    <source>
        <dbReference type="EMBL" id="EKF21736.1"/>
    </source>
</evidence>
<dbReference type="STRING" id="1122247.GCA_000379865_03735"/>
<dbReference type="Gene3D" id="2.60.40.2880">
    <property type="entry name" value="MmpS1-5, C-terminal soluble domain"/>
    <property type="match status" value="1"/>
</dbReference>
<dbReference type="AlphaFoldDB" id="K5BDW1"/>
<dbReference type="eggNOG" id="ENOG5032FU4">
    <property type="taxonomic scope" value="Bacteria"/>
</dbReference>
<keyword evidence="4" id="KW-1185">Reference proteome</keyword>
<name>K5BDW1_MYCHD</name>
<comment type="caution">
    <text evidence="3">The sequence shown here is derived from an EMBL/GenBank/DDBJ whole genome shotgun (WGS) entry which is preliminary data.</text>
</comment>
<gene>
    <name evidence="3" type="ORF">C731_4306</name>
</gene>
<dbReference type="PROSITE" id="PS51257">
    <property type="entry name" value="PROKAR_LIPOPROTEIN"/>
    <property type="match status" value="1"/>
</dbReference>
<dbReference type="Proteomes" id="UP000006265">
    <property type="component" value="Unassembled WGS sequence"/>
</dbReference>
<evidence type="ECO:0000313" key="4">
    <source>
        <dbReference type="Proteomes" id="UP000006265"/>
    </source>
</evidence>
<dbReference type="InterPro" id="IPR038468">
    <property type="entry name" value="MmpS_C"/>
</dbReference>
<feature type="chain" id="PRO_5043881675" evidence="2">
    <location>
        <begin position="23"/>
        <end position="145"/>
    </location>
</feature>
<dbReference type="EMBL" id="AMRA01000116">
    <property type="protein sequence ID" value="EKF21736.1"/>
    <property type="molecule type" value="Genomic_DNA"/>
</dbReference>
<organism evidence="3 4">
    <name type="scientific">Mycolicibacterium hassiacum (strain DSM 44199 / CIP 105218 / JCM 12690 / 3849)</name>
    <name type="common">Mycobacterium hassiacum</name>
    <dbReference type="NCBI Taxonomy" id="1122247"/>
    <lineage>
        <taxon>Bacteria</taxon>
        <taxon>Bacillati</taxon>
        <taxon>Actinomycetota</taxon>
        <taxon>Actinomycetes</taxon>
        <taxon>Mycobacteriales</taxon>
        <taxon>Mycobacteriaceae</taxon>
        <taxon>Mycolicibacterium</taxon>
    </lineage>
</organism>
<feature type="signal peptide" evidence="2">
    <location>
        <begin position="1"/>
        <end position="22"/>
    </location>
</feature>
<reference evidence="3 4" key="1">
    <citation type="journal article" date="2012" name="J. Bacteriol.">
        <title>Genome sequence of Mycobacterium hassiacum DSM 44199, a rare source of heat-stable mycobacterial proteins.</title>
        <authorList>
            <person name="Tiago I."/>
            <person name="Maranha A."/>
            <person name="Mendes V."/>
            <person name="Alarico S."/>
            <person name="Moynihan P.J."/>
            <person name="Clarke A.J."/>
            <person name="Macedo-Ribeiro S."/>
            <person name="Pereira P.J."/>
            <person name="Empadinhas N."/>
        </authorList>
    </citation>
    <scope>NUCLEOTIDE SEQUENCE [LARGE SCALE GENOMIC DNA]</scope>
    <source>
        <strain evidence="4">DSM 44199 / CIP 105218 / JCM 12690 / 3849</strain>
    </source>
</reference>
<protein>
    <submittedName>
        <fullName evidence="3">Uncharacterized protein</fullName>
    </submittedName>
</protein>
<dbReference type="PATRIC" id="fig|1122247.3.peg.4133"/>
<keyword evidence="2" id="KW-0732">Signal</keyword>
<feature type="compositionally biased region" description="Low complexity" evidence="1">
    <location>
        <begin position="35"/>
        <end position="51"/>
    </location>
</feature>
<evidence type="ECO:0000256" key="2">
    <source>
        <dbReference type="SAM" id="SignalP"/>
    </source>
</evidence>
<proteinExistence type="predicted"/>
<sequence>MSSTVSRPVAALAALAVLSACGKTGDDTPAAESGTSTRAAQTSQTTQTTTRPAEPSGEPVGTAVMRVEGSGTADIRYRINSGPEQTDNDVTLPWEKQFPVYEELENEVIADAGETILTCTIIMDGELLLAFKTEPRPNCNFMYFG</sequence>